<dbReference type="AGR" id="RGD:402184683"/>
<proteinExistence type="predicted"/>
<evidence type="ECO:0000256" key="1">
    <source>
        <dbReference type="SAM" id="MobiDB-lite"/>
    </source>
</evidence>
<dbReference type="Proteomes" id="UP000002494">
    <property type="component" value="Chromosome 9"/>
</dbReference>
<reference evidence="2" key="1">
    <citation type="submission" date="2024-01" db="EMBL/GenBank/DDBJ databases">
        <title>GRCr8: a new rat reference genome assembly contstructed from accurate long reads and long range scaffolding.</title>
        <authorList>
            <person name="Doris P.A."/>
            <person name="Kalbfleisch T."/>
            <person name="Li K."/>
            <person name="Howe K."/>
            <person name="Wood J."/>
        </authorList>
    </citation>
    <scope>NUCLEOTIDE SEQUENCE [LARGE SCALE GENOMIC DNA]</scope>
    <source>
        <strain evidence="2">Brown Norway</strain>
    </source>
</reference>
<dbReference type="OrthoDB" id="8851930at2759"/>
<organism evidence="2 3">
    <name type="scientific">Rattus norvegicus</name>
    <name type="common">Rat</name>
    <dbReference type="NCBI Taxonomy" id="10116"/>
    <lineage>
        <taxon>Eukaryota</taxon>
        <taxon>Metazoa</taxon>
        <taxon>Chordata</taxon>
        <taxon>Craniata</taxon>
        <taxon>Vertebrata</taxon>
        <taxon>Euteleostomi</taxon>
        <taxon>Mammalia</taxon>
        <taxon>Eutheria</taxon>
        <taxon>Euarchontoglires</taxon>
        <taxon>Glires</taxon>
        <taxon>Rodentia</taxon>
        <taxon>Myomorpha</taxon>
        <taxon>Muroidea</taxon>
        <taxon>Muridae</taxon>
        <taxon>Murinae</taxon>
        <taxon>Rattus</taxon>
    </lineage>
</organism>
<dbReference type="CTD" id="110806281"/>
<keyword evidence="3" id="KW-1185">Reference proteome</keyword>
<feature type="region of interest" description="Disordered" evidence="1">
    <location>
        <begin position="102"/>
        <end position="196"/>
    </location>
</feature>
<feature type="compositionally biased region" description="Polar residues" evidence="1">
    <location>
        <begin position="108"/>
        <end position="120"/>
    </location>
</feature>
<dbReference type="GeneTree" id="ENSGT00850000133636"/>
<dbReference type="AlphaFoldDB" id="A0A8I5ZUA2"/>
<feature type="compositionally biased region" description="Basic and acidic residues" evidence="1">
    <location>
        <begin position="44"/>
        <end position="53"/>
    </location>
</feature>
<evidence type="ECO:0000313" key="3">
    <source>
        <dbReference type="Proteomes" id="UP000002494"/>
    </source>
</evidence>
<dbReference type="KEGG" id="rno:134480296"/>
<gene>
    <name evidence="2 4" type="primary">Ccdc195</name>
</gene>
<dbReference type="RefSeq" id="XP_063123878.1">
    <property type="nucleotide sequence ID" value="XM_063267808.1"/>
</dbReference>
<protein>
    <submittedName>
        <fullName evidence="2">Coiled-coil domain containing 195</fullName>
    </submittedName>
</protein>
<evidence type="ECO:0000313" key="4">
    <source>
        <dbReference type="RGD" id="402184683"/>
    </source>
</evidence>
<dbReference type="Ensembl" id="ENSRNOT00000114162.2">
    <property type="protein sequence ID" value="ENSRNOP00000082329.1"/>
    <property type="gene ID" value="ENSRNOG00000068281.2"/>
</dbReference>
<dbReference type="OMA" id="PEHVFGC"/>
<feature type="compositionally biased region" description="Polar residues" evidence="1">
    <location>
        <begin position="170"/>
        <end position="187"/>
    </location>
</feature>
<dbReference type="GeneID" id="134480296"/>
<sequence>METSIHLRRVIQEMRAEINRLEKENHALRVKLTSISQTASSSGRKSEGEREEAVCDQSSGSLPGDRPMNSAPVVQEYQGNVMIVRRYAVSPSVHSYAANDPWEAKNRLPNNGTSLACSSTRKQDSEEKRLAADACGSHSSSQRASSDDNFVCREKTKTVSFQLPRDRSSVPKNSHPLKNSTNESTDPLSLIAEKGV</sequence>
<accession>A0A8I5ZUA2</accession>
<dbReference type="RGD" id="402184683">
    <property type="gene designation" value="Ccdc195"/>
</dbReference>
<reference evidence="2" key="3">
    <citation type="submission" date="2025-09" db="UniProtKB">
        <authorList>
            <consortium name="Ensembl"/>
        </authorList>
    </citation>
    <scope>IDENTIFICATION</scope>
    <source>
        <strain evidence="2">Brown Norway</strain>
    </source>
</reference>
<name>A0A8I5ZUA2_RAT</name>
<reference evidence="2" key="2">
    <citation type="submission" date="2025-08" db="UniProtKB">
        <authorList>
            <consortium name="Ensembl"/>
        </authorList>
    </citation>
    <scope>IDENTIFICATION</scope>
    <source>
        <strain evidence="2">Brown Norway</strain>
    </source>
</reference>
<evidence type="ECO:0000313" key="2">
    <source>
        <dbReference type="Ensembl" id="ENSRNOP00000082329.1"/>
    </source>
</evidence>
<feature type="compositionally biased region" description="Basic and acidic residues" evidence="1">
    <location>
        <begin position="121"/>
        <end position="131"/>
    </location>
</feature>
<feature type="region of interest" description="Disordered" evidence="1">
    <location>
        <begin position="33"/>
        <end position="71"/>
    </location>
</feature>